<gene>
    <name evidence="1" type="ORF">LEP1GSC008_3538</name>
</gene>
<comment type="caution">
    <text evidence="1">The sequence shown here is derived from an EMBL/GenBank/DDBJ whole genome shotgun (WGS) entry which is preliminary data.</text>
</comment>
<sequence>MITLDFDKTSYAELTLSVEKLNGNIKTIFVFSFTKSKLSRFLC</sequence>
<evidence type="ECO:0000313" key="2">
    <source>
        <dbReference type="Proteomes" id="UP000011980"/>
    </source>
</evidence>
<organism evidence="1 2">
    <name type="scientific">Leptospira kirschneri serovar Bulgarica str. Nikolaevo</name>
    <dbReference type="NCBI Taxonomy" id="1240687"/>
    <lineage>
        <taxon>Bacteria</taxon>
        <taxon>Pseudomonadati</taxon>
        <taxon>Spirochaetota</taxon>
        <taxon>Spirochaetia</taxon>
        <taxon>Leptospirales</taxon>
        <taxon>Leptospiraceae</taxon>
        <taxon>Leptospira</taxon>
    </lineage>
</organism>
<reference evidence="1 2" key="1">
    <citation type="submission" date="2013-01" db="EMBL/GenBank/DDBJ databases">
        <authorList>
            <person name="Harkins D.M."/>
            <person name="Durkin A.S."/>
            <person name="Brinkac L.M."/>
            <person name="Haft D.H."/>
            <person name="Selengut J.D."/>
            <person name="Sanka R."/>
            <person name="DePew J."/>
            <person name="Purushe J."/>
            <person name="Galloway R.L."/>
            <person name="Vinetz J.M."/>
            <person name="Sutton G.G."/>
            <person name="Nierman W.C."/>
            <person name="Fouts D.E."/>
        </authorList>
    </citation>
    <scope>NUCLEOTIDE SEQUENCE [LARGE SCALE GENOMIC DNA]</scope>
    <source>
        <strain evidence="1 2">Nikolaevo</strain>
    </source>
</reference>
<dbReference type="PATRIC" id="fig|1240687.3.peg.1356"/>
<dbReference type="AlphaFoldDB" id="M6FG23"/>
<dbReference type="Proteomes" id="UP000011980">
    <property type="component" value="Unassembled WGS sequence"/>
</dbReference>
<protein>
    <submittedName>
        <fullName evidence="1">Uncharacterized protein</fullName>
    </submittedName>
</protein>
<proteinExistence type="predicted"/>
<dbReference type="EMBL" id="ANCE01000076">
    <property type="protein sequence ID" value="EMK25014.1"/>
    <property type="molecule type" value="Genomic_DNA"/>
</dbReference>
<name>M6FG23_9LEPT</name>
<accession>M6FG23</accession>
<evidence type="ECO:0000313" key="1">
    <source>
        <dbReference type="EMBL" id="EMK25014.1"/>
    </source>
</evidence>